<feature type="compositionally biased region" description="Low complexity" evidence="1">
    <location>
        <begin position="173"/>
        <end position="193"/>
    </location>
</feature>
<feature type="region of interest" description="Disordered" evidence="1">
    <location>
        <begin position="1"/>
        <end position="84"/>
    </location>
</feature>
<organism evidence="2 3">
    <name type="scientific">Blyttiomyces helicus</name>
    <dbReference type="NCBI Taxonomy" id="388810"/>
    <lineage>
        <taxon>Eukaryota</taxon>
        <taxon>Fungi</taxon>
        <taxon>Fungi incertae sedis</taxon>
        <taxon>Chytridiomycota</taxon>
        <taxon>Chytridiomycota incertae sedis</taxon>
        <taxon>Chytridiomycetes</taxon>
        <taxon>Chytridiomycetes incertae sedis</taxon>
        <taxon>Blyttiomyces</taxon>
    </lineage>
</organism>
<evidence type="ECO:0000256" key="1">
    <source>
        <dbReference type="SAM" id="MobiDB-lite"/>
    </source>
</evidence>
<gene>
    <name evidence="2" type="ORF">BDK51DRAFT_29859</name>
</gene>
<keyword evidence="3" id="KW-1185">Reference proteome</keyword>
<protein>
    <submittedName>
        <fullName evidence="2">Uncharacterized protein</fullName>
    </submittedName>
</protein>
<reference evidence="3" key="1">
    <citation type="journal article" date="2018" name="Nat. Microbiol.">
        <title>Leveraging single-cell genomics to expand the fungal tree of life.</title>
        <authorList>
            <person name="Ahrendt S.R."/>
            <person name="Quandt C.A."/>
            <person name="Ciobanu D."/>
            <person name="Clum A."/>
            <person name="Salamov A."/>
            <person name="Andreopoulos B."/>
            <person name="Cheng J.F."/>
            <person name="Woyke T."/>
            <person name="Pelin A."/>
            <person name="Henrissat B."/>
            <person name="Reynolds N.K."/>
            <person name="Benny G.L."/>
            <person name="Smith M.E."/>
            <person name="James T.Y."/>
            <person name="Grigoriev I.V."/>
        </authorList>
    </citation>
    <scope>NUCLEOTIDE SEQUENCE [LARGE SCALE GENOMIC DNA]</scope>
</reference>
<proteinExistence type="predicted"/>
<evidence type="ECO:0000313" key="2">
    <source>
        <dbReference type="EMBL" id="RKO88379.1"/>
    </source>
</evidence>
<feature type="region of interest" description="Disordered" evidence="1">
    <location>
        <begin position="219"/>
        <end position="254"/>
    </location>
</feature>
<name>A0A4P9W7E4_9FUNG</name>
<evidence type="ECO:0000313" key="3">
    <source>
        <dbReference type="Proteomes" id="UP000269721"/>
    </source>
</evidence>
<accession>A0A4P9W7E4</accession>
<feature type="region of interest" description="Disordered" evidence="1">
    <location>
        <begin position="111"/>
        <end position="140"/>
    </location>
</feature>
<dbReference type="EMBL" id="KZ996756">
    <property type="protein sequence ID" value="RKO88379.1"/>
    <property type="molecule type" value="Genomic_DNA"/>
</dbReference>
<dbReference type="AlphaFoldDB" id="A0A4P9W7E4"/>
<sequence length="254" mass="26482">MSTSSNQWGDDSVASCLRAPPPQLSLGSPFKWPSDNASPTGSIPDRPPQVTPEQMERRDRDAGAGPDQSAPTPPPLRVKKPKRKIRCVTASAVAVSGPAMAIANTLTGQTPAFRVGTAGPRPTSPTIAASREAPSIPLRPPTRASLFLAHAHTPENHSHKRTTRPPSMIFGTGVEPSSIPVSGPSPSSEGGAPSAAYMAYRLQLPDPLPAARGIAAATNKAALPPSDTFNPPLQDAKPNGAAPQSQMERPNRRG</sequence>
<dbReference type="Proteomes" id="UP000269721">
    <property type="component" value="Unassembled WGS sequence"/>
</dbReference>
<feature type="region of interest" description="Disordered" evidence="1">
    <location>
        <begin position="153"/>
        <end position="193"/>
    </location>
</feature>